<dbReference type="PANTHER" id="PTHR34007">
    <property type="entry name" value="AEROLYSIN-LIKE PROTEIN-RELATED"/>
    <property type="match status" value="1"/>
</dbReference>
<reference evidence="2" key="1">
    <citation type="journal article" date="2024" name="Int. J. Syst. Evol. Microbiol.">
        <title>Pectobacterium araliae sp. nov., a pathogen causing bacterial soft rot of Japanese angelica tree in Japan.</title>
        <authorList>
            <person name="Sawada H."/>
            <person name="Someya N."/>
            <person name="Morohoshi T."/>
            <person name="Ono M."/>
            <person name="Satou M."/>
        </authorList>
    </citation>
    <scope>NUCLEOTIDE SEQUENCE [LARGE SCALE GENOMIC DNA]</scope>
    <source>
        <strain evidence="2">MAFF 302110</strain>
    </source>
</reference>
<dbReference type="PANTHER" id="PTHR34007:SF1">
    <property type="entry name" value="AEROLYSIN-LIKE PROTEIN-RELATED"/>
    <property type="match status" value="1"/>
</dbReference>
<evidence type="ECO:0008006" key="3">
    <source>
        <dbReference type="Google" id="ProtNLM"/>
    </source>
</evidence>
<evidence type="ECO:0000313" key="1">
    <source>
        <dbReference type="EMBL" id="BES85407.1"/>
    </source>
</evidence>
<accession>A0AAN0KKI9</accession>
<keyword evidence="2" id="KW-1185">Reference proteome</keyword>
<sequence>MNDIDNITNTWGKWITAQYGTTCWFTESTQYGRNKDTKNYMQHQTNVTPPQDLVYSNAVQSDGGAALLGKYDVENGTSQIIQHEVNLQQGIEDSFTWNVTENVKLGVSVKLKAGVPFMGAETTLSTELSLSSMQGSTITKTSNYGASVKVPIAPQTHSWGQINLSFTDIATSWVGNVKMAGCVAVWFNKKVALNNDGDYHFLWFVPIQSVFNDCIRNNIIDTRGYIVQWDGVIAQANGKFHSSRGLDMKVIAYEKPLNAKRQLDDVQVIAHEFYTEYRPIPAKIE</sequence>
<protein>
    <recommendedName>
        <fullName evidence="3">Cytotoxin</fullName>
    </recommendedName>
</protein>
<dbReference type="AlphaFoldDB" id="A0AAN0KKI9"/>
<dbReference type="CDD" id="cd20237">
    <property type="entry name" value="PFM_LIN24-like"/>
    <property type="match status" value="1"/>
</dbReference>
<name>A0AAN0KKI9_9GAMM</name>
<dbReference type="Gene3D" id="2.170.15.10">
    <property type="entry name" value="Proaerolysin, chain A, domain 3"/>
    <property type="match status" value="1"/>
</dbReference>
<evidence type="ECO:0000313" key="2">
    <source>
        <dbReference type="Proteomes" id="UP001377830"/>
    </source>
</evidence>
<dbReference type="SUPFAM" id="SSF56973">
    <property type="entry name" value="Aerolisin/ETX pore-forming domain"/>
    <property type="match status" value="1"/>
</dbReference>
<dbReference type="RefSeq" id="WP_261848078.1">
    <property type="nucleotide sequence ID" value="NZ_AP028908.1"/>
</dbReference>
<proteinExistence type="predicted"/>
<organism evidence="1 2">
    <name type="scientific">Pectobacterium araliae</name>
    <dbReference type="NCBI Taxonomy" id="3073862"/>
    <lineage>
        <taxon>Bacteria</taxon>
        <taxon>Pseudomonadati</taxon>
        <taxon>Pseudomonadota</taxon>
        <taxon>Gammaproteobacteria</taxon>
        <taxon>Enterobacterales</taxon>
        <taxon>Pectobacteriaceae</taxon>
        <taxon>Pectobacterium</taxon>
    </lineage>
</organism>
<dbReference type="KEGG" id="parl:PEC302110_25040"/>
<dbReference type="EMBL" id="AP028908">
    <property type="protein sequence ID" value="BES85407.1"/>
    <property type="molecule type" value="Genomic_DNA"/>
</dbReference>
<dbReference type="InterPro" id="IPR053280">
    <property type="entry name" value="Aerolysin-like_pore-former"/>
</dbReference>
<dbReference type="Proteomes" id="UP001377830">
    <property type="component" value="Chromosome"/>
</dbReference>
<gene>
    <name evidence="1" type="ORF">PEC302110_25040</name>
</gene>